<feature type="region of interest" description="Disordered" evidence="1">
    <location>
        <begin position="199"/>
        <end position="224"/>
    </location>
</feature>
<keyword evidence="4" id="KW-1185">Reference proteome</keyword>
<evidence type="ECO:0000313" key="4">
    <source>
        <dbReference type="Proteomes" id="UP001054945"/>
    </source>
</evidence>
<feature type="compositionally biased region" description="Basic residues" evidence="1">
    <location>
        <begin position="209"/>
        <end position="224"/>
    </location>
</feature>
<dbReference type="EMBL" id="BPLR01004681">
    <property type="protein sequence ID" value="GIX96709.1"/>
    <property type="molecule type" value="Genomic_DNA"/>
</dbReference>
<feature type="chain" id="PRO_5044022577" evidence="2">
    <location>
        <begin position="18"/>
        <end position="276"/>
    </location>
</feature>
<feature type="signal peptide" evidence="2">
    <location>
        <begin position="1"/>
        <end position="17"/>
    </location>
</feature>
<reference evidence="3 4" key="1">
    <citation type="submission" date="2021-06" db="EMBL/GenBank/DDBJ databases">
        <title>Caerostris extrusa draft genome.</title>
        <authorList>
            <person name="Kono N."/>
            <person name="Arakawa K."/>
        </authorList>
    </citation>
    <scope>NUCLEOTIDE SEQUENCE [LARGE SCALE GENOMIC DNA]</scope>
</reference>
<name>A0AAV4PJ83_CAEEX</name>
<evidence type="ECO:0000256" key="1">
    <source>
        <dbReference type="SAM" id="MobiDB-lite"/>
    </source>
</evidence>
<dbReference type="Proteomes" id="UP001054945">
    <property type="component" value="Unassembled WGS sequence"/>
</dbReference>
<organism evidence="3 4">
    <name type="scientific">Caerostris extrusa</name>
    <name type="common">Bark spider</name>
    <name type="synonym">Caerostris bankana</name>
    <dbReference type="NCBI Taxonomy" id="172846"/>
    <lineage>
        <taxon>Eukaryota</taxon>
        <taxon>Metazoa</taxon>
        <taxon>Ecdysozoa</taxon>
        <taxon>Arthropoda</taxon>
        <taxon>Chelicerata</taxon>
        <taxon>Arachnida</taxon>
        <taxon>Araneae</taxon>
        <taxon>Araneomorphae</taxon>
        <taxon>Entelegynae</taxon>
        <taxon>Araneoidea</taxon>
        <taxon>Araneidae</taxon>
        <taxon>Caerostris</taxon>
    </lineage>
</organism>
<sequence length="276" mass="30222">MKFAVAVLFAVLAVASAQRRVRLTKRPDICTYVYVPSICALPVLTRVRPVVQRIPVYVAPQDETYAASLGGAKVGAYKRTGGGGGLGGGLGYDVAGVSLGGAPVGIYGRQDTQPRLPLVPRATYVVPSVRCPGKAAVLFAVLAVASAQRRVRLTKRPDICTYVYVPTICAQPVLTRVQPVVQRIPVYVAPQDETYAASPRGCQGGGLQKNRRWRRSRRRPRLRRGRCLSRRSSVGIYGRQDTQPRLPLVPRATYVVPSVRCPGKVRITMKYFLYML</sequence>
<comment type="caution">
    <text evidence="3">The sequence shown here is derived from an EMBL/GenBank/DDBJ whole genome shotgun (WGS) entry which is preliminary data.</text>
</comment>
<evidence type="ECO:0000256" key="2">
    <source>
        <dbReference type="SAM" id="SignalP"/>
    </source>
</evidence>
<dbReference type="AlphaFoldDB" id="A0AAV4PJ83"/>
<accession>A0AAV4PJ83</accession>
<gene>
    <name evidence="3" type="ORF">CEXT_529121</name>
</gene>
<protein>
    <submittedName>
        <fullName evidence="3">Uncharacterized protein</fullName>
    </submittedName>
</protein>
<keyword evidence="2" id="KW-0732">Signal</keyword>
<evidence type="ECO:0000313" key="3">
    <source>
        <dbReference type="EMBL" id="GIX96709.1"/>
    </source>
</evidence>
<proteinExistence type="predicted"/>